<dbReference type="OrthoDB" id="1415527at2"/>
<name>A0A4U3KUC9_9BACT</name>
<accession>A0A4U3KUC9</accession>
<dbReference type="Proteomes" id="UP000305848">
    <property type="component" value="Unassembled WGS sequence"/>
</dbReference>
<organism evidence="1 2">
    <name type="scientific">Ilyomonas limi</name>
    <dbReference type="NCBI Taxonomy" id="2575867"/>
    <lineage>
        <taxon>Bacteria</taxon>
        <taxon>Pseudomonadati</taxon>
        <taxon>Bacteroidota</taxon>
        <taxon>Chitinophagia</taxon>
        <taxon>Chitinophagales</taxon>
        <taxon>Chitinophagaceae</taxon>
        <taxon>Ilyomonas</taxon>
    </lineage>
</organism>
<evidence type="ECO:0000313" key="2">
    <source>
        <dbReference type="Proteomes" id="UP000305848"/>
    </source>
</evidence>
<reference evidence="1 2" key="1">
    <citation type="submission" date="2019-05" db="EMBL/GenBank/DDBJ databases">
        <title>Panacibacter sp. strain 17mud1-8 Genome sequencing and assembly.</title>
        <authorList>
            <person name="Chhetri G."/>
        </authorList>
    </citation>
    <scope>NUCLEOTIDE SEQUENCE [LARGE SCALE GENOMIC DNA]</scope>
    <source>
        <strain evidence="1 2">17mud1-8</strain>
    </source>
</reference>
<dbReference type="AlphaFoldDB" id="A0A4U3KUC9"/>
<evidence type="ECO:0008006" key="3">
    <source>
        <dbReference type="Google" id="ProtNLM"/>
    </source>
</evidence>
<gene>
    <name evidence="1" type="ORF">FC093_20940</name>
</gene>
<dbReference type="EMBL" id="SZQL01000024">
    <property type="protein sequence ID" value="TKK65134.1"/>
    <property type="molecule type" value="Genomic_DNA"/>
</dbReference>
<keyword evidence="2" id="KW-1185">Reference proteome</keyword>
<proteinExistence type="predicted"/>
<dbReference type="RefSeq" id="WP_137263771.1">
    <property type="nucleotide sequence ID" value="NZ_SZQL01000024.1"/>
</dbReference>
<evidence type="ECO:0000313" key="1">
    <source>
        <dbReference type="EMBL" id="TKK65134.1"/>
    </source>
</evidence>
<protein>
    <recommendedName>
        <fullName evidence="3">DUF4380 domain-containing protein</fullName>
    </recommendedName>
</protein>
<sequence length="303" mass="34610">MYERIKYEGWPNCIRLYNDEVELIVTTDVGPRIVKFGFTGGQNFLYLVPAHRGTTGGNDWRIYGGHRLWLAPEAIPFSYNPDNDKVEYVVQDSSIRLIQAKESITGIVKEMEITIAKDANELKVVHKLTNKNNWNVELAPWAITMLSPGGTAIIPQEPFGEGDDYLLPARALAIWHFTKMNDPRWNWGEKYIRAKQDSLYTSEQKIGVTNKQGWMVYSLNNEVLIKKMNYDPSAAYPDYNCNNEIYINGNYLEMETLGPLSSLKPGEIVEHSEYWLLAEAMVSEDEASIDLALLPLVHSFLMH</sequence>
<comment type="caution">
    <text evidence="1">The sequence shown here is derived from an EMBL/GenBank/DDBJ whole genome shotgun (WGS) entry which is preliminary data.</text>
</comment>